<protein>
    <recommendedName>
        <fullName evidence="1">Microcin J25-processing protein McjB C-terminal domain-containing protein</fullName>
    </recommendedName>
</protein>
<dbReference type="Proteomes" id="UP000597341">
    <property type="component" value="Unassembled WGS sequence"/>
</dbReference>
<proteinExistence type="predicted"/>
<dbReference type="InterPro" id="IPR032708">
    <property type="entry name" value="McjB_C"/>
</dbReference>
<organism evidence="2 3">
    <name type="scientific">Nocardioides flavus</name>
    <name type="common">ex Wang et al. 2016</name>
    <dbReference type="NCBI Taxonomy" id="2058780"/>
    <lineage>
        <taxon>Bacteria</taxon>
        <taxon>Bacillati</taxon>
        <taxon>Actinomycetota</taxon>
        <taxon>Actinomycetes</taxon>
        <taxon>Propionibacteriales</taxon>
        <taxon>Nocardioidaceae</taxon>
        <taxon>Nocardioides</taxon>
    </lineage>
</organism>
<evidence type="ECO:0000259" key="1">
    <source>
        <dbReference type="Pfam" id="PF13471"/>
    </source>
</evidence>
<reference evidence="3" key="1">
    <citation type="journal article" date="2019" name="Int. J. Syst. Evol. Microbiol.">
        <title>The Global Catalogue of Microorganisms (GCM) 10K type strain sequencing project: providing services to taxonomists for standard genome sequencing and annotation.</title>
        <authorList>
            <consortium name="The Broad Institute Genomics Platform"/>
            <consortium name="The Broad Institute Genome Sequencing Center for Infectious Disease"/>
            <person name="Wu L."/>
            <person name="Ma J."/>
        </authorList>
    </citation>
    <scope>NUCLEOTIDE SEQUENCE [LARGE SCALE GENOMIC DNA]</scope>
    <source>
        <strain evidence="3">CGMCC 1.12791</strain>
    </source>
</reference>
<dbReference type="NCBIfam" id="NF033537">
    <property type="entry name" value="lasso_biosyn_B2"/>
    <property type="match status" value="1"/>
</dbReference>
<accession>A0ABQ3HLS4</accession>
<keyword evidence="3" id="KW-1185">Reference proteome</keyword>
<sequence>MVSGDGFAVHGVGATDVARTAIALVVSAVVEIGLHTVRLPRLSRLLGVPLDTVGPREPDIAAPVIVPRRARRRLAAARRALKYWPFGDSCLRMALVGGFLVRDLDPVLRIGVAKHDGVVKAHAWIEIGGLSIDPGAADFAPVESARS</sequence>
<evidence type="ECO:0000313" key="2">
    <source>
        <dbReference type="EMBL" id="GHE18186.1"/>
    </source>
</evidence>
<name>A0ABQ3HLS4_9ACTN</name>
<evidence type="ECO:0000313" key="3">
    <source>
        <dbReference type="Proteomes" id="UP000597341"/>
    </source>
</evidence>
<feature type="domain" description="Microcin J25-processing protein McjB C-terminal" evidence="1">
    <location>
        <begin position="58"/>
        <end position="138"/>
    </location>
</feature>
<dbReference type="Pfam" id="PF13471">
    <property type="entry name" value="Transglut_core3"/>
    <property type="match status" value="1"/>
</dbReference>
<dbReference type="EMBL" id="BNAD01000008">
    <property type="protein sequence ID" value="GHE18186.1"/>
    <property type="molecule type" value="Genomic_DNA"/>
</dbReference>
<comment type="caution">
    <text evidence="2">The sequence shown here is derived from an EMBL/GenBank/DDBJ whole genome shotgun (WGS) entry which is preliminary data.</text>
</comment>
<dbReference type="InterPro" id="IPR053521">
    <property type="entry name" value="McjB-like"/>
</dbReference>
<gene>
    <name evidence="2" type="ORF">GCM10011376_27960</name>
</gene>